<evidence type="ECO:0000256" key="4">
    <source>
        <dbReference type="ARBA" id="ARBA00048460"/>
    </source>
</evidence>
<keyword evidence="3 5" id="KW-0808">Transferase</keyword>
<dbReference type="AlphaFoldDB" id="A0A9X0CXQ3"/>
<name>A0A9X0CXQ3_9CNID</name>
<dbReference type="SUPFAM" id="SSF52540">
    <property type="entry name" value="P-loop containing nucleoside triphosphate hydrolases"/>
    <property type="match status" value="1"/>
</dbReference>
<dbReference type="PANTHER" id="PTHR12788">
    <property type="entry name" value="PROTEIN-TYROSINE SULFOTRANSFERASE 2"/>
    <property type="match status" value="1"/>
</dbReference>
<dbReference type="OrthoDB" id="6020239at2759"/>
<reference evidence="6" key="1">
    <citation type="submission" date="2023-01" db="EMBL/GenBank/DDBJ databases">
        <title>Genome assembly of the deep-sea coral Lophelia pertusa.</title>
        <authorList>
            <person name="Herrera S."/>
            <person name="Cordes E."/>
        </authorList>
    </citation>
    <scope>NUCLEOTIDE SEQUENCE</scope>
    <source>
        <strain evidence="6">USNM1676648</strain>
        <tissue evidence="6">Polyp</tissue>
    </source>
</reference>
<comment type="function">
    <text evidence="5">Catalyzes the O-sulfation of tyrosine residues within acidic motifs of polypeptides, using 3'-phosphoadenylyl sulfate (PAPS) as cosubstrate.</text>
</comment>
<sequence>MEILREMVKKTLFLSPAENLFKLYDGVETFVMFIGYPRSRHSLVAAILDAHPEIIIPHEYGVLARWKEYQSSDFKIKNLKKYVLFFNLHKLSTEQAMFGGNRANNEGFYNYNVPGLWQGGYEKKIQVIGDKNGGGTARALMDVNQGRVLLEEINQVIQVPIKFIHVTRNPFDNISTMMLRATGSRDAVREEGVKINNTTVLDRAIARYFGKAASNQRVRERYGDAVIDIPGHETVLRPKETLQRLCDHLGVTCSEDYFEKCSRILYGALSVTRDKVVWTEEQTARVTKMMKNYTFLKEYSFDEYPK</sequence>
<dbReference type="InterPro" id="IPR027417">
    <property type="entry name" value="P-loop_NTPase"/>
</dbReference>
<evidence type="ECO:0000256" key="3">
    <source>
        <dbReference type="ARBA" id="ARBA00022679"/>
    </source>
</evidence>
<proteinExistence type="inferred from homology"/>
<dbReference type="InterPro" id="IPR026634">
    <property type="entry name" value="TPST-like"/>
</dbReference>
<accession>A0A9X0CXQ3</accession>
<dbReference type="GO" id="GO:0008476">
    <property type="term" value="F:protein-tyrosine sulfotransferase activity"/>
    <property type="evidence" value="ECO:0007669"/>
    <property type="project" value="UniProtKB-EC"/>
</dbReference>
<dbReference type="EMBL" id="MU826358">
    <property type="protein sequence ID" value="KAJ7379395.1"/>
    <property type="molecule type" value="Genomic_DNA"/>
</dbReference>
<dbReference type="Gene3D" id="3.40.50.300">
    <property type="entry name" value="P-loop containing nucleotide triphosphate hydrolases"/>
    <property type="match status" value="1"/>
</dbReference>
<evidence type="ECO:0000256" key="5">
    <source>
        <dbReference type="RuleBase" id="RU365018"/>
    </source>
</evidence>
<dbReference type="Pfam" id="PF13469">
    <property type="entry name" value="Sulfotransfer_3"/>
    <property type="match status" value="1"/>
</dbReference>
<comment type="similarity">
    <text evidence="1 5">Belongs to the protein sulfotransferase family.</text>
</comment>
<dbReference type="GO" id="GO:0005794">
    <property type="term" value="C:Golgi apparatus"/>
    <property type="evidence" value="ECO:0007669"/>
    <property type="project" value="UniProtKB-ARBA"/>
</dbReference>
<comment type="caution">
    <text evidence="6">The sequence shown here is derived from an EMBL/GenBank/DDBJ whole genome shotgun (WGS) entry which is preliminary data.</text>
</comment>
<protein>
    <recommendedName>
        <fullName evidence="2 5">Protein-tyrosine sulfotransferase</fullName>
        <ecNumber evidence="2 5">2.8.2.20</ecNumber>
    </recommendedName>
</protein>
<dbReference type="Proteomes" id="UP001163046">
    <property type="component" value="Unassembled WGS sequence"/>
</dbReference>
<keyword evidence="7" id="KW-1185">Reference proteome</keyword>
<comment type="catalytic activity">
    <reaction evidence="4 5">
        <text>L-tyrosyl-[protein] + 3'-phosphoadenylyl sulfate = O-sulfo-L-tyrosine-[protein] + adenosine 3',5'-bisphosphate + H(+)</text>
        <dbReference type="Rhea" id="RHEA:16801"/>
        <dbReference type="Rhea" id="RHEA-COMP:10136"/>
        <dbReference type="Rhea" id="RHEA-COMP:11688"/>
        <dbReference type="ChEBI" id="CHEBI:15378"/>
        <dbReference type="ChEBI" id="CHEBI:46858"/>
        <dbReference type="ChEBI" id="CHEBI:58339"/>
        <dbReference type="ChEBI" id="CHEBI:58343"/>
        <dbReference type="ChEBI" id="CHEBI:65286"/>
        <dbReference type="EC" id="2.8.2.20"/>
    </reaction>
</comment>
<dbReference type="PANTHER" id="PTHR12788:SF8">
    <property type="entry name" value="PROTEIN-TYROSINE SULFOTRANSFERASE"/>
    <property type="match status" value="1"/>
</dbReference>
<evidence type="ECO:0000256" key="1">
    <source>
        <dbReference type="ARBA" id="ARBA00009988"/>
    </source>
</evidence>
<evidence type="ECO:0000313" key="6">
    <source>
        <dbReference type="EMBL" id="KAJ7379395.1"/>
    </source>
</evidence>
<evidence type="ECO:0000256" key="2">
    <source>
        <dbReference type="ARBA" id="ARBA00013262"/>
    </source>
</evidence>
<gene>
    <name evidence="6" type="ORF">OS493_016632</name>
</gene>
<dbReference type="EC" id="2.8.2.20" evidence="2 5"/>
<evidence type="ECO:0000313" key="7">
    <source>
        <dbReference type="Proteomes" id="UP001163046"/>
    </source>
</evidence>
<organism evidence="6 7">
    <name type="scientific">Desmophyllum pertusum</name>
    <dbReference type="NCBI Taxonomy" id="174260"/>
    <lineage>
        <taxon>Eukaryota</taxon>
        <taxon>Metazoa</taxon>
        <taxon>Cnidaria</taxon>
        <taxon>Anthozoa</taxon>
        <taxon>Hexacorallia</taxon>
        <taxon>Scleractinia</taxon>
        <taxon>Caryophylliina</taxon>
        <taxon>Caryophylliidae</taxon>
        <taxon>Desmophyllum</taxon>
    </lineage>
</organism>